<evidence type="ECO:0000313" key="2">
    <source>
        <dbReference type="EMBL" id="MBC3940833.1"/>
    </source>
</evidence>
<name>A0ABR7AK49_9SPHN</name>
<comment type="caution">
    <text evidence="2">The sequence shown here is derived from an EMBL/GenBank/DDBJ whole genome shotgun (WGS) entry which is preliminary data.</text>
</comment>
<evidence type="ECO:0000313" key="3">
    <source>
        <dbReference type="Proteomes" id="UP000597613"/>
    </source>
</evidence>
<sequence length="133" mass="14712">MVSAFTAEAHSEHVRAWLSQQTDGLMISHWVVTEFSGALAMKRRLGVIDTVGWNGVVKAWQRFCAGELSVEPVTATDFERAATLMDRGDLKLRSDDALHLAIVMDRGWSLATLDHDLAQAATEMRVEVDTVVD</sequence>
<protein>
    <submittedName>
        <fullName evidence="2">Type II toxin-antitoxin system VapC family toxin</fullName>
    </submittedName>
</protein>
<dbReference type="Proteomes" id="UP000597613">
    <property type="component" value="Unassembled WGS sequence"/>
</dbReference>
<accession>A0ABR7AK49</accession>
<dbReference type="SUPFAM" id="SSF88723">
    <property type="entry name" value="PIN domain-like"/>
    <property type="match status" value="1"/>
</dbReference>
<dbReference type="EMBL" id="JACONT010000005">
    <property type="protein sequence ID" value="MBC3940833.1"/>
    <property type="molecule type" value="Genomic_DNA"/>
</dbReference>
<proteinExistence type="predicted"/>
<feature type="domain" description="PIN" evidence="1">
    <location>
        <begin position="2"/>
        <end position="121"/>
    </location>
</feature>
<dbReference type="InterPro" id="IPR002716">
    <property type="entry name" value="PIN_dom"/>
</dbReference>
<dbReference type="InterPro" id="IPR029060">
    <property type="entry name" value="PIN-like_dom_sf"/>
</dbReference>
<reference evidence="2 3" key="1">
    <citation type="submission" date="2020-08" db="EMBL/GenBank/DDBJ databases">
        <title>Putative novel bacterial strains isolated from necrotic wheat leaf tissues caused by Xanthomonas translucens.</title>
        <authorList>
            <person name="Tambong J.T."/>
        </authorList>
    </citation>
    <scope>NUCLEOTIDE SEQUENCE [LARGE SCALE GENOMIC DNA]</scope>
    <source>
        <strain evidence="3">DOAB 1063</strain>
    </source>
</reference>
<evidence type="ECO:0000259" key="1">
    <source>
        <dbReference type="Pfam" id="PF01850"/>
    </source>
</evidence>
<keyword evidence="3" id="KW-1185">Reference proteome</keyword>
<dbReference type="Gene3D" id="3.40.50.1010">
    <property type="entry name" value="5'-nuclease"/>
    <property type="match status" value="1"/>
</dbReference>
<dbReference type="CDD" id="cd09874">
    <property type="entry name" value="PIN_MT3492-like"/>
    <property type="match status" value="1"/>
</dbReference>
<organism evidence="2 3">
    <name type="scientific">Sphingomonas albertensis</name>
    <dbReference type="NCBI Taxonomy" id="2762591"/>
    <lineage>
        <taxon>Bacteria</taxon>
        <taxon>Pseudomonadati</taxon>
        <taxon>Pseudomonadota</taxon>
        <taxon>Alphaproteobacteria</taxon>
        <taxon>Sphingomonadales</taxon>
        <taxon>Sphingomonadaceae</taxon>
        <taxon>Sphingomonas</taxon>
    </lineage>
</organism>
<gene>
    <name evidence="2" type="ORF">H8S47_03940</name>
</gene>
<dbReference type="Pfam" id="PF01850">
    <property type="entry name" value="PIN"/>
    <property type="match status" value="1"/>
</dbReference>